<dbReference type="InterPro" id="IPR008258">
    <property type="entry name" value="Transglycosylase_SLT_dom_1"/>
</dbReference>
<dbReference type="Pfam" id="PF01464">
    <property type="entry name" value="SLT"/>
    <property type="match status" value="1"/>
</dbReference>
<accession>A0ABS1U0U8</accession>
<keyword evidence="5" id="KW-1185">Reference proteome</keyword>
<dbReference type="InterPro" id="IPR036365">
    <property type="entry name" value="PGBD-like_sf"/>
</dbReference>
<evidence type="ECO:0000256" key="1">
    <source>
        <dbReference type="ARBA" id="ARBA00009387"/>
    </source>
</evidence>
<comment type="caution">
    <text evidence="4">The sequence shown here is derived from an EMBL/GenBank/DDBJ whole genome shotgun (WGS) entry which is preliminary data.</text>
</comment>
<reference evidence="4 5" key="1">
    <citation type="submission" date="2021-01" db="EMBL/GenBank/DDBJ databases">
        <title>Belnapia mucosa sp. nov. and Belnapia arida sp. nov., isolated from the Tabernas Desert (Almeria, Spain).</title>
        <authorList>
            <person name="Molina-Menor E."/>
            <person name="Vidal-Verdu A."/>
            <person name="Calonge A."/>
            <person name="Satari L."/>
            <person name="Pereto J."/>
            <person name="Porcar M."/>
        </authorList>
    </citation>
    <scope>NUCLEOTIDE SEQUENCE [LARGE SCALE GENOMIC DNA]</scope>
    <source>
        <strain evidence="4 5">T18</strain>
    </source>
</reference>
<dbReference type="RefSeq" id="WP_202831455.1">
    <property type="nucleotide sequence ID" value="NZ_JAETWB010000003.1"/>
</dbReference>
<dbReference type="InterPro" id="IPR036366">
    <property type="entry name" value="PGBDSf"/>
</dbReference>
<evidence type="ECO:0000313" key="5">
    <source>
        <dbReference type="Proteomes" id="UP000660885"/>
    </source>
</evidence>
<evidence type="ECO:0000259" key="3">
    <source>
        <dbReference type="Pfam" id="PF01471"/>
    </source>
</evidence>
<dbReference type="Gene3D" id="1.10.101.10">
    <property type="entry name" value="PGBD-like superfamily/PGBD"/>
    <property type="match status" value="1"/>
</dbReference>
<gene>
    <name evidence="4" type="ORF">JMJ56_09815</name>
</gene>
<dbReference type="EMBL" id="JAETWB010000003">
    <property type="protein sequence ID" value="MBL6078301.1"/>
    <property type="molecule type" value="Genomic_DNA"/>
</dbReference>
<protein>
    <submittedName>
        <fullName evidence="4">Peptidoglycan-binding protein</fullName>
    </submittedName>
</protein>
<dbReference type="Pfam" id="PF01471">
    <property type="entry name" value="PG_binding_1"/>
    <property type="match status" value="1"/>
</dbReference>
<feature type="domain" description="Peptidoglycan binding-like" evidence="3">
    <location>
        <begin position="14"/>
        <end position="76"/>
    </location>
</feature>
<dbReference type="SUPFAM" id="SSF47090">
    <property type="entry name" value="PGBD-like"/>
    <property type="match status" value="1"/>
</dbReference>
<comment type="similarity">
    <text evidence="1">Belongs to the virb1 family.</text>
</comment>
<dbReference type="Proteomes" id="UP000660885">
    <property type="component" value="Unassembled WGS sequence"/>
</dbReference>
<sequence length="318" mass="33575">MTPRTLRLTQPMMRGEDVLQLQRRLQSGGWPPPVPGLVRSADGLFGPATAAAVAALQALLGLLPDGTVDATLWSRLMLGTPPPADPLSPEALAALALPHARFGGGTRWSLTSSGIVLESGDLPATAAQEAMIRRILAAFAAPLAAESLRHRLPVELLAACIATESGGDPLAERHEPGFRSYEATPHRVSIGCMQTLVSTAAAVLRRPVAPEELRRPEISIAAGAAFIAEAAPRTLLDPPVVACAYNAGSVRHDPSPGNRWRMLQYPAGTGAHADRFCGFFNAAVRLLRREPALSAQFLKFPPQPVDSAGEDPSRPQAA</sequence>
<dbReference type="Gene3D" id="1.10.530.10">
    <property type="match status" value="1"/>
</dbReference>
<evidence type="ECO:0000259" key="2">
    <source>
        <dbReference type="Pfam" id="PF01464"/>
    </source>
</evidence>
<feature type="domain" description="Transglycosylase SLT" evidence="2">
    <location>
        <begin position="146"/>
        <end position="252"/>
    </location>
</feature>
<dbReference type="InterPro" id="IPR023346">
    <property type="entry name" value="Lysozyme-like_dom_sf"/>
</dbReference>
<dbReference type="InterPro" id="IPR002477">
    <property type="entry name" value="Peptidoglycan-bd-like"/>
</dbReference>
<proteinExistence type="inferred from homology"/>
<dbReference type="SUPFAM" id="SSF53955">
    <property type="entry name" value="Lysozyme-like"/>
    <property type="match status" value="1"/>
</dbReference>
<organism evidence="4 5">
    <name type="scientific">Belnapia arida</name>
    <dbReference type="NCBI Taxonomy" id="2804533"/>
    <lineage>
        <taxon>Bacteria</taxon>
        <taxon>Pseudomonadati</taxon>
        <taxon>Pseudomonadota</taxon>
        <taxon>Alphaproteobacteria</taxon>
        <taxon>Acetobacterales</taxon>
        <taxon>Roseomonadaceae</taxon>
        <taxon>Belnapia</taxon>
    </lineage>
</organism>
<evidence type="ECO:0000313" key="4">
    <source>
        <dbReference type="EMBL" id="MBL6078301.1"/>
    </source>
</evidence>
<name>A0ABS1U0U8_9PROT</name>